<dbReference type="OrthoDB" id="5872409at2"/>
<dbReference type="EMBL" id="CP018836">
    <property type="protein sequence ID" value="ASA57901.1"/>
    <property type="molecule type" value="Genomic_DNA"/>
</dbReference>
<protein>
    <submittedName>
        <fullName evidence="1">Uncharacterized protein</fullName>
    </submittedName>
</protein>
<dbReference type="Pfam" id="PF04634">
    <property type="entry name" value="YezG-like"/>
    <property type="match status" value="1"/>
</dbReference>
<organism evidence="1 2">
    <name type="scientific">Vibrio gazogenes</name>
    <dbReference type="NCBI Taxonomy" id="687"/>
    <lineage>
        <taxon>Bacteria</taxon>
        <taxon>Pseudomonadati</taxon>
        <taxon>Pseudomonadota</taxon>
        <taxon>Gammaproteobacteria</taxon>
        <taxon>Vibrionales</taxon>
        <taxon>Vibrionaceae</taxon>
        <taxon>Vibrio</taxon>
    </lineage>
</organism>
<reference evidence="1 2" key="1">
    <citation type="submission" date="2016-12" db="EMBL/GenBank/DDBJ databases">
        <authorList>
            <person name="Song W.-J."/>
            <person name="Kurnit D.M."/>
        </authorList>
    </citation>
    <scope>NUCLEOTIDE SEQUENCE [LARGE SCALE GENOMIC DNA]</scope>
    <source>
        <strain evidence="1 2">ATCC 43942</strain>
    </source>
</reference>
<name>A0A1Z2SL32_VIBGA</name>
<sequence>MTDDQKIYAEIGRSLWNIMPHTASEIYFYGDIFPKSKGCTTEFKLKKDSSISWFKFGENPEDVELFILSKAELLQKTEPYKQEPWTHFKATLTEAGKFKMDFAYIPEDDSWPGLFMKRVSELSLEEAEEKYIPEEEWKKCVDKYGS</sequence>
<accession>A0A1Z2SL32</accession>
<dbReference type="RefSeq" id="WP_074374381.1">
    <property type="nucleotide sequence ID" value="NZ_CP018836.1"/>
</dbReference>
<dbReference type="InterPro" id="IPR036170">
    <property type="entry name" value="YezG-like_sf"/>
</dbReference>
<dbReference type="InterPro" id="IPR006728">
    <property type="entry name" value="YezG-like"/>
</dbReference>
<gene>
    <name evidence="1" type="ORF">BSQ33_19510</name>
</gene>
<evidence type="ECO:0000313" key="2">
    <source>
        <dbReference type="Proteomes" id="UP000196708"/>
    </source>
</evidence>
<dbReference type="Proteomes" id="UP000196708">
    <property type="component" value="Chromosome 2"/>
</dbReference>
<proteinExistence type="predicted"/>
<dbReference type="SUPFAM" id="SSF160424">
    <property type="entry name" value="BH3703-like"/>
    <property type="match status" value="1"/>
</dbReference>
<dbReference type="AlphaFoldDB" id="A0A1Z2SL32"/>
<dbReference type="KEGG" id="vga:BSQ33_19510"/>
<dbReference type="Gene3D" id="3.30.500.20">
    <property type="entry name" value="BH3703-like domains"/>
    <property type="match status" value="1"/>
</dbReference>
<evidence type="ECO:0000313" key="1">
    <source>
        <dbReference type="EMBL" id="ASA57901.1"/>
    </source>
</evidence>